<sequence>MAPARRRSRAARVLAVALVVVLLAAGALVAYLWRTTDAWRASSADWEELARDSSSRLATTRADLATAQDQLTETTEQLTVAQDRITELADEKAQLGDDSAAQQQLADYQARVSQAAGQVATALATCIDGQQQLIGYMEAADEYDPDELERFRQDVDDLCAQATDANSQLQTELEQ</sequence>
<accession>A0ABS5U3D5</accession>
<gene>
    <name evidence="2" type="ORF">KIN34_16395</name>
</gene>
<protein>
    <submittedName>
        <fullName evidence="2">Uncharacterized protein</fullName>
    </submittedName>
</protein>
<comment type="caution">
    <text evidence="2">The sequence shown here is derived from an EMBL/GenBank/DDBJ whole genome shotgun (WGS) entry which is preliminary data.</text>
</comment>
<keyword evidence="3" id="KW-1185">Reference proteome</keyword>
<evidence type="ECO:0000256" key="1">
    <source>
        <dbReference type="SAM" id="Coils"/>
    </source>
</evidence>
<dbReference type="Proteomes" id="UP000722125">
    <property type="component" value="Unassembled WGS sequence"/>
</dbReference>
<evidence type="ECO:0000313" key="3">
    <source>
        <dbReference type="Proteomes" id="UP000722125"/>
    </source>
</evidence>
<feature type="coiled-coil region" evidence="1">
    <location>
        <begin position="57"/>
        <end position="91"/>
    </location>
</feature>
<evidence type="ECO:0000313" key="2">
    <source>
        <dbReference type="EMBL" id="MBT0995861.1"/>
    </source>
</evidence>
<reference evidence="2 3" key="1">
    <citation type="submission" date="2021-05" db="EMBL/GenBank/DDBJ databases">
        <title>Description of Cellulomonas sp. DKR-3 sp. nov.</title>
        <authorList>
            <person name="Dahal R.H."/>
            <person name="Chaudhary D.K."/>
        </authorList>
    </citation>
    <scope>NUCLEOTIDE SEQUENCE [LARGE SCALE GENOMIC DNA]</scope>
    <source>
        <strain evidence="2 3">DKR-3</strain>
    </source>
</reference>
<name>A0ABS5U3D5_9CELL</name>
<dbReference type="EMBL" id="JAHBOH010000002">
    <property type="protein sequence ID" value="MBT0995861.1"/>
    <property type="molecule type" value="Genomic_DNA"/>
</dbReference>
<organism evidence="2 3">
    <name type="scientific">Cellulomonas fulva</name>
    <dbReference type="NCBI Taxonomy" id="2835530"/>
    <lineage>
        <taxon>Bacteria</taxon>
        <taxon>Bacillati</taxon>
        <taxon>Actinomycetota</taxon>
        <taxon>Actinomycetes</taxon>
        <taxon>Micrococcales</taxon>
        <taxon>Cellulomonadaceae</taxon>
        <taxon>Cellulomonas</taxon>
    </lineage>
</organism>
<proteinExistence type="predicted"/>
<keyword evidence="1" id="KW-0175">Coiled coil</keyword>